<feature type="domain" description="Knr4/Smi1-like" evidence="1">
    <location>
        <begin position="24"/>
        <end position="133"/>
    </location>
</feature>
<dbReference type="EMBL" id="CP021744">
    <property type="protein sequence ID" value="ARZ72625.1"/>
    <property type="molecule type" value="Genomic_DNA"/>
</dbReference>
<protein>
    <recommendedName>
        <fullName evidence="1">Knr4/Smi1-like domain-containing protein</fullName>
    </recommendedName>
</protein>
<gene>
    <name evidence="2" type="ORF">SMD11_7049</name>
</gene>
<sequence>MDFLSFKDHLAVRAPLAAKALRMPASLADIQRLEADLGCELGTHLRNLLLSNDGAADDTGRFLPGGYRLLGCREIAEQHEMLCTVLDELGERMIGHWWHPQWVPFAIHVAANCLFVDMRDTDERGRVGEFLHDARAVGAWPNLPAMFAETSHALRSGTAVRDHVPVVVEGEITWE</sequence>
<dbReference type="InterPro" id="IPR037883">
    <property type="entry name" value="Knr4/Smi1-like_sf"/>
</dbReference>
<dbReference type="OrthoDB" id="3287229at2"/>
<dbReference type="InterPro" id="IPR018958">
    <property type="entry name" value="Knr4/Smi1-like_dom"/>
</dbReference>
<dbReference type="AlphaFoldDB" id="A0A1Z2LED1"/>
<dbReference type="RefSeq" id="WP_087930189.1">
    <property type="nucleotide sequence ID" value="NZ_CP021744.1"/>
</dbReference>
<dbReference type="Pfam" id="PF09346">
    <property type="entry name" value="SMI1_KNR4"/>
    <property type="match status" value="1"/>
</dbReference>
<dbReference type="KEGG" id="salj:SMD11_7049"/>
<accession>A0A1Z2LED1</accession>
<organism evidence="2 3">
    <name type="scientific">Streptomyces albireticuli</name>
    <dbReference type="NCBI Taxonomy" id="1940"/>
    <lineage>
        <taxon>Bacteria</taxon>
        <taxon>Bacillati</taxon>
        <taxon>Actinomycetota</taxon>
        <taxon>Actinomycetes</taxon>
        <taxon>Kitasatosporales</taxon>
        <taxon>Streptomycetaceae</taxon>
        <taxon>Streptomyces</taxon>
    </lineage>
</organism>
<evidence type="ECO:0000259" key="1">
    <source>
        <dbReference type="SMART" id="SM00860"/>
    </source>
</evidence>
<dbReference type="Proteomes" id="UP000195755">
    <property type="component" value="Chromosome"/>
</dbReference>
<proteinExistence type="predicted"/>
<evidence type="ECO:0000313" key="2">
    <source>
        <dbReference type="EMBL" id="ARZ72625.1"/>
    </source>
</evidence>
<reference evidence="2 3" key="1">
    <citation type="submission" date="2017-06" db="EMBL/GenBank/DDBJ databases">
        <title>Streptomyces albireticuli Genome sequencing and assembly.</title>
        <authorList>
            <person name="Wang Y."/>
            <person name="Du B."/>
            <person name="Ding Y."/>
            <person name="Liu H."/>
            <person name="Hou Q."/>
            <person name="Liu K."/>
            <person name="Yao L."/>
            <person name="Wang C."/>
        </authorList>
    </citation>
    <scope>NUCLEOTIDE SEQUENCE [LARGE SCALE GENOMIC DNA]</scope>
    <source>
        <strain evidence="2 3">MDJK11</strain>
    </source>
</reference>
<evidence type="ECO:0000313" key="3">
    <source>
        <dbReference type="Proteomes" id="UP000195755"/>
    </source>
</evidence>
<name>A0A1Z2LED1_9ACTN</name>
<dbReference type="SMART" id="SM00860">
    <property type="entry name" value="SMI1_KNR4"/>
    <property type="match status" value="1"/>
</dbReference>
<dbReference type="SUPFAM" id="SSF160631">
    <property type="entry name" value="SMI1/KNR4-like"/>
    <property type="match status" value="1"/>
</dbReference>